<dbReference type="PANTHER" id="PTHR13060:SF0">
    <property type="entry name" value="PROTEIN ECDYSONELESS HOMOLOG"/>
    <property type="match status" value="1"/>
</dbReference>
<dbReference type="EMBL" id="GDKF01005553">
    <property type="protein sequence ID" value="JAT73069.1"/>
    <property type="molecule type" value="Transcribed_RNA"/>
</dbReference>
<dbReference type="PANTHER" id="PTHR13060">
    <property type="entry name" value="SGT1 PROTEIN HSGT1 SUPPRESSOR OF GCR2"/>
    <property type="match status" value="1"/>
</dbReference>
<feature type="compositionally biased region" description="Gly residues" evidence="1">
    <location>
        <begin position="560"/>
        <end position="569"/>
    </location>
</feature>
<feature type="region of interest" description="Disordered" evidence="1">
    <location>
        <begin position="446"/>
        <end position="470"/>
    </location>
</feature>
<feature type="region of interest" description="Disordered" evidence="1">
    <location>
        <begin position="552"/>
        <end position="576"/>
    </location>
</feature>
<sequence length="621" mass="65656">MDLRRALGLDSVAPEENTVHYELFPHTDVDAPQLRALKTSCLESLLPWLSQHIWQRGRFDIQSSAERAVPWRQKNQRKGSKSTPALDPPRLSLWGSVCFADNVEDEWCVVWLLTQITQSFPLDVRVWDNDGEFLLIEAAHSLPRGLKPEIADNRVWISGGRFHIVPTHLLPGSINLEQGLQALHSPSVPTVAPAGVAAALEQRLDAFPRFLAVQRHVAHAVLPLAAVRLLQTAPQLLPAAVEAFYYRDLDDAKAAGRPVHFPPRDLRTTAVTFSRCLYAQLALQEFPGMAGFEVPLPSDPKFPAASLGAKLAAGLEMLVAQRAQHAYDACASSSMSDADCSLVATWDDSSPAGYLAVNEALRDPGLAAYVLTQHQKLEEDPEPSSQANTELPPEGSLIWLKAGEAELEARLAARQAELAGSSRQADGDWDPSLLAARLNDFVTGGAGLEGAEIPPPRRQEGASPGPRAPELGAHAFLAELRSALGMEAGTGAGQGRSASSSEASSFYEGSASDECEGDQGPAGWGAHAVDTDTDSDDFEGAYDAALQAELAASAAPAAGDAGGSGGEAGGPATAPLAAPDLDAELVRNLLASVGMQEGTAGPGSNLAALLGVKLPDPRSLR</sequence>
<dbReference type="InterPro" id="IPR010770">
    <property type="entry name" value="Ecd"/>
</dbReference>
<organism evidence="2">
    <name type="scientific">Auxenochlorella protothecoides</name>
    <name type="common">Green microalga</name>
    <name type="synonym">Chlorella protothecoides</name>
    <dbReference type="NCBI Taxonomy" id="3075"/>
    <lineage>
        <taxon>Eukaryota</taxon>
        <taxon>Viridiplantae</taxon>
        <taxon>Chlorophyta</taxon>
        <taxon>core chlorophytes</taxon>
        <taxon>Trebouxiophyceae</taxon>
        <taxon>Chlorellales</taxon>
        <taxon>Chlorellaceae</taxon>
        <taxon>Auxenochlorella</taxon>
    </lineage>
</organism>
<evidence type="ECO:0000313" key="2">
    <source>
        <dbReference type="EMBL" id="JAT73069.1"/>
    </source>
</evidence>
<evidence type="ECO:0000256" key="1">
    <source>
        <dbReference type="SAM" id="MobiDB-lite"/>
    </source>
</evidence>
<dbReference type="AlphaFoldDB" id="A0A1D2A1J8"/>
<dbReference type="GO" id="GO:0005634">
    <property type="term" value="C:nucleus"/>
    <property type="evidence" value="ECO:0007669"/>
    <property type="project" value="TreeGrafter"/>
</dbReference>
<name>A0A1D2A1J8_AUXPR</name>
<proteinExistence type="predicted"/>
<feature type="compositionally biased region" description="Low complexity" evidence="1">
    <location>
        <begin position="495"/>
        <end position="510"/>
    </location>
</feature>
<dbReference type="Pfam" id="PF07093">
    <property type="entry name" value="SGT1"/>
    <property type="match status" value="1"/>
</dbReference>
<reference evidence="2" key="1">
    <citation type="submission" date="2015-08" db="EMBL/GenBank/DDBJ databases">
        <authorList>
            <person name="Babu N.S."/>
            <person name="Beckwith C.J."/>
            <person name="Beseler K.G."/>
            <person name="Brison A."/>
            <person name="Carone J.V."/>
            <person name="Caskin T.P."/>
            <person name="Diamond M."/>
            <person name="Durham M.E."/>
            <person name="Foxe J.M."/>
            <person name="Go M."/>
            <person name="Henderson B.A."/>
            <person name="Jones I.B."/>
            <person name="McGettigan J.A."/>
            <person name="Micheletti S.J."/>
            <person name="Nasrallah M.E."/>
            <person name="Ortiz D."/>
            <person name="Piller C.R."/>
            <person name="Privatt S.R."/>
            <person name="Schneider S.L."/>
            <person name="Sharp S."/>
            <person name="Smith T.C."/>
            <person name="Stanton J.D."/>
            <person name="Ullery H.E."/>
            <person name="Wilson R.J."/>
            <person name="Serrano M.G."/>
            <person name="Buck G."/>
            <person name="Lee V."/>
            <person name="Wang Y."/>
            <person name="Carvalho R."/>
            <person name="Voegtly L."/>
            <person name="Shi R."/>
            <person name="Duckworth R."/>
            <person name="Johnson A."/>
            <person name="Loviza R."/>
            <person name="Walstead R."/>
            <person name="Shah Z."/>
            <person name="Kiflezghi M."/>
            <person name="Wade K."/>
            <person name="Ball S.L."/>
            <person name="Bradley K.W."/>
            <person name="Asai D.J."/>
            <person name="Bowman C.A."/>
            <person name="Russell D.A."/>
            <person name="Pope W.H."/>
            <person name="Jacobs-Sera D."/>
            <person name="Hendrix R.W."/>
            <person name="Hatfull G.F."/>
        </authorList>
    </citation>
    <scope>NUCLEOTIDE SEQUENCE</scope>
</reference>
<accession>A0A1D2A1J8</accession>
<protein>
    <submittedName>
        <fullName evidence="2">Uncharacterized protein</fullName>
    </submittedName>
</protein>
<gene>
    <name evidence="2" type="ORF">g.56464</name>
</gene>
<feature type="region of interest" description="Disordered" evidence="1">
    <location>
        <begin position="488"/>
        <end position="538"/>
    </location>
</feature>